<evidence type="ECO:0000313" key="2">
    <source>
        <dbReference type="Proteomes" id="UP000284605"/>
    </source>
</evidence>
<dbReference type="AlphaFoldDB" id="A0A418WE50"/>
<dbReference type="Proteomes" id="UP000284605">
    <property type="component" value="Unassembled WGS sequence"/>
</dbReference>
<gene>
    <name evidence="1" type="ORF">D3874_15775</name>
</gene>
<sequence>MRSTAAGAEMTISSGIFPKKFVKLTAILAPTQHVVAQNMFFPLFDIEPEVLMADDPRIGCDIQRPVARSVETQQTVMLHTTLLCIDETDRVFEFSFGIVVISDDDTMETFETQDPLMSRPYLPDEIRSKVMDLVLLDLVYMVRRFRPQHIIRVRKINNGPPKTDGKHNLISEVLTGMDYPVEETFVDKLGRKTWYHTLHSDDEA</sequence>
<evidence type="ECO:0000313" key="1">
    <source>
        <dbReference type="EMBL" id="RJF88288.1"/>
    </source>
</evidence>
<organism evidence="1 2">
    <name type="scientific">Oleomonas cavernae</name>
    <dbReference type="NCBI Taxonomy" id="2320859"/>
    <lineage>
        <taxon>Bacteria</taxon>
        <taxon>Pseudomonadati</taxon>
        <taxon>Pseudomonadota</taxon>
        <taxon>Alphaproteobacteria</taxon>
        <taxon>Acetobacterales</taxon>
        <taxon>Acetobacteraceae</taxon>
        <taxon>Oleomonas</taxon>
    </lineage>
</organism>
<keyword evidence="2" id="KW-1185">Reference proteome</keyword>
<reference evidence="1 2" key="1">
    <citation type="submission" date="2018-09" db="EMBL/GenBank/DDBJ databases">
        <authorList>
            <person name="Zhu H."/>
        </authorList>
    </citation>
    <scope>NUCLEOTIDE SEQUENCE [LARGE SCALE GENOMIC DNA]</scope>
    <source>
        <strain evidence="1 2">K1W22B-8</strain>
    </source>
</reference>
<comment type="caution">
    <text evidence="1">The sequence shown here is derived from an EMBL/GenBank/DDBJ whole genome shotgun (WGS) entry which is preliminary data.</text>
</comment>
<name>A0A418WE50_9PROT</name>
<proteinExistence type="predicted"/>
<dbReference type="EMBL" id="QYUK01000011">
    <property type="protein sequence ID" value="RJF88288.1"/>
    <property type="molecule type" value="Genomic_DNA"/>
</dbReference>
<accession>A0A418WE50</accession>
<protein>
    <submittedName>
        <fullName evidence="1">Uncharacterized protein</fullName>
    </submittedName>
</protein>